<dbReference type="EMBL" id="HACA01023962">
    <property type="protein sequence ID" value="CDW41323.1"/>
    <property type="molecule type" value="Transcribed_RNA"/>
</dbReference>
<name>A0A0K2USS4_LEPSM</name>
<protein>
    <submittedName>
        <fullName evidence="1">Uncharacterized protein</fullName>
    </submittedName>
</protein>
<accession>A0A0K2USS4</accession>
<sequence>MDDVQIKFLNDFEDWIKTWELSKKPGLSREIFIAVNYSTFAYIELTQEFLWFSICHFRCY</sequence>
<organism evidence="1">
    <name type="scientific">Lepeophtheirus salmonis</name>
    <name type="common">Salmon louse</name>
    <name type="synonym">Caligus salmonis</name>
    <dbReference type="NCBI Taxonomy" id="72036"/>
    <lineage>
        <taxon>Eukaryota</taxon>
        <taxon>Metazoa</taxon>
        <taxon>Ecdysozoa</taxon>
        <taxon>Arthropoda</taxon>
        <taxon>Crustacea</taxon>
        <taxon>Multicrustacea</taxon>
        <taxon>Hexanauplia</taxon>
        <taxon>Copepoda</taxon>
        <taxon>Siphonostomatoida</taxon>
        <taxon>Caligidae</taxon>
        <taxon>Lepeophtheirus</taxon>
    </lineage>
</organism>
<reference evidence="1" key="1">
    <citation type="submission" date="2014-05" db="EMBL/GenBank/DDBJ databases">
        <authorList>
            <person name="Chronopoulou M."/>
        </authorList>
    </citation>
    <scope>NUCLEOTIDE SEQUENCE</scope>
    <source>
        <tissue evidence="1">Whole organism</tissue>
    </source>
</reference>
<proteinExistence type="predicted"/>
<dbReference type="AlphaFoldDB" id="A0A0K2USS4"/>
<evidence type="ECO:0000313" key="1">
    <source>
        <dbReference type="EMBL" id="CDW41323.1"/>
    </source>
</evidence>